<evidence type="ECO:0000256" key="1">
    <source>
        <dbReference type="SAM" id="Phobius"/>
    </source>
</evidence>
<protein>
    <recommendedName>
        <fullName evidence="2">DUF6534 domain-containing protein</fullName>
    </recommendedName>
</protein>
<feature type="transmembrane region" description="Helical" evidence="1">
    <location>
        <begin position="74"/>
        <end position="95"/>
    </location>
</feature>
<name>A0AA38NYE7_9AGAR</name>
<feature type="transmembrane region" description="Helical" evidence="1">
    <location>
        <begin position="147"/>
        <end position="166"/>
    </location>
</feature>
<dbReference type="PANTHER" id="PTHR40465:SF1">
    <property type="entry name" value="DUF6534 DOMAIN-CONTAINING PROTEIN"/>
    <property type="match status" value="1"/>
</dbReference>
<keyword evidence="1" id="KW-0472">Membrane</keyword>
<dbReference type="AlphaFoldDB" id="A0AA38NYE7"/>
<comment type="caution">
    <text evidence="3">The sequence shown here is derived from an EMBL/GenBank/DDBJ whole genome shotgun (WGS) entry which is preliminary data.</text>
</comment>
<sequence length="253" mass="27992">MMINPLLRCLNSLNLLQSQLLTTIVCANSPPSIIGVYTPIFVGMLLDVFLYGIVVAQIYTYYRISKSDKLWIKLFVLYLLVAETINSISDIGLIFEPFLLKSDDPNSTLNTPWTLRFDGISTTIISTPVQIFMAWRIHIIMGTVIPAAGILLLSLSSLAGSIWLQFAIQKTPQLAKLDDIHGAPSLWLISSAVADVVISCCLVYGLTKRRSRFSFMKAQIDRIIRVTVQTGSLTTLATLADNIVFLSVSNTTM</sequence>
<feature type="transmembrane region" description="Helical" evidence="1">
    <location>
        <begin position="186"/>
        <end position="207"/>
    </location>
</feature>
<gene>
    <name evidence="3" type="ORF">F5878DRAFT_729095</name>
</gene>
<keyword evidence="4" id="KW-1185">Reference proteome</keyword>
<organism evidence="3 4">
    <name type="scientific">Lentinula raphanica</name>
    <dbReference type="NCBI Taxonomy" id="153919"/>
    <lineage>
        <taxon>Eukaryota</taxon>
        <taxon>Fungi</taxon>
        <taxon>Dikarya</taxon>
        <taxon>Basidiomycota</taxon>
        <taxon>Agaricomycotina</taxon>
        <taxon>Agaricomycetes</taxon>
        <taxon>Agaricomycetidae</taxon>
        <taxon>Agaricales</taxon>
        <taxon>Marasmiineae</taxon>
        <taxon>Omphalotaceae</taxon>
        <taxon>Lentinula</taxon>
    </lineage>
</organism>
<evidence type="ECO:0000313" key="4">
    <source>
        <dbReference type="Proteomes" id="UP001163846"/>
    </source>
</evidence>
<dbReference type="InterPro" id="IPR045339">
    <property type="entry name" value="DUF6534"/>
</dbReference>
<keyword evidence="1" id="KW-1133">Transmembrane helix</keyword>
<evidence type="ECO:0000259" key="2">
    <source>
        <dbReference type="Pfam" id="PF20152"/>
    </source>
</evidence>
<dbReference type="PANTHER" id="PTHR40465">
    <property type="entry name" value="CHROMOSOME 1, WHOLE GENOME SHOTGUN SEQUENCE"/>
    <property type="match status" value="1"/>
</dbReference>
<feature type="transmembrane region" description="Helical" evidence="1">
    <location>
        <begin position="115"/>
        <end position="135"/>
    </location>
</feature>
<dbReference type="Proteomes" id="UP001163846">
    <property type="component" value="Unassembled WGS sequence"/>
</dbReference>
<evidence type="ECO:0000313" key="3">
    <source>
        <dbReference type="EMBL" id="KAJ3832927.1"/>
    </source>
</evidence>
<feature type="transmembrane region" description="Helical" evidence="1">
    <location>
        <begin position="40"/>
        <end position="62"/>
    </location>
</feature>
<dbReference type="Pfam" id="PF20152">
    <property type="entry name" value="DUF6534"/>
    <property type="match status" value="1"/>
</dbReference>
<proteinExistence type="predicted"/>
<keyword evidence="1" id="KW-0812">Transmembrane</keyword>
<dbReference type="EMBL" id="MU806815">
    <property type="protein sequence ID" value="KAJ3832927.1"/>
    <property type="molecule type" value="Genomic_DNA"/>
</dbReference>
<feature type="domain" description="DUF6534" evidence="2">
    <location>
        <begin position="191"/>
        <end position="245"/>
    </location>
</feature>
<accession>A0AA38NYE7</accession>
<reference evidence="3" key="1">
    <citation type="submission" date="2022-08" db="EMBL/GenBank/DDBJ databases">
        <authorList>
            <consortium name="DOE Joint Genome Institute"/>
            <person name="Min B."/>
            <person name="Riley R."/>
            <person name="Sierra-Patev S."/>
            <person name="Naranjo-Ortiz M."/>
            <person name="Looney B."/>
            <person name="Konkel Z."/>
            <person name="Slot J.C."/>
            <person name="Sakamoto Y."/>
            <person name="Steenwyk J.L."/>
            <person name="Rokas A."/>
            <person name="Carro J."/>
            <person name="Camarero S."/>
            <person name="Ferreira P."/>
            <person name="Molpeceres G."/>
            <person name="Ruiz-Duenas F.J."/>
            <person name="Serrano A."/>
            <person name="Henrissat B."/>
            <person name="Drula E."/>
            <person name="Hughes K.W."/>
            <person name="Mata J.L."/>
            <person name="Ishikawa N.K."/>
            <person name="Vargas-Isla R."/>
            <person name="Ushijima S."/>
            <person name="Smith C.A."/>
            <person name="Ahrendt S."/>
            <person name="Andreopoulos W."/>
            <person name="He G."/>
            <person name="Labutti K."/>
            <person name="Lipzen A."/>
            <person name="Ng V."/>
            <person name="Sandor L."/>
            <person name="Barry K."/>
            <person name="Martinez A.T."/>
            <person name="Xiao Y."/>
            <person name="Gibbons J.G."/>
            <person name="Terashima K."/>
            <person name="Hibbett D.S."/>
            <person name="Grigoriev I.V."/>
        </authorList>
    </citation>
    <scope>NUCLEOTIDE SEQUENCE</scope>
    <source>
        <strain evidence="3">TFB9207</strain>
    </source>
</reference>